<protein>
    <submittedName>
        <fullName evidence="2">Uncharacterized protein</fullName>
    </submittedName>
</protein>
<organism evidence="1 2">
    <name type="scientific">Steinernema glaseri</name>
    <dbReference type="NCBI Taxonomy" id="37863"/>
    <lineage>
        <taxon>Eukaryota</taxon>
        <taxon>Metazoa</taxon>
        <taxon>Ecdysozoa</taxon>
        <taxon>Nematoda</taxon>
        <taxon>Chromadorea</taxon>
        <taxon>Rhabditida</taxon>
        <taxon>Tylenchina</taxon>
        <taxon>Panagrolaimomorpha</taxon>
        <taxon>Strongyloidoidea</taxon>
        <taxon>Steinernematidae</taxon>
        <taxon>Steinernema</taxon>
    </lineage>
</organism>
<evidence type="ECO:0000313" key="2">
    <source>
        <dbReference type="WBParaSite" id="L893_g2569.t1"/>
    </source>
</evidence>
<accession>A0A1I7ZF09</accession>
<evidence type="ECO:0000313" key="1">
    <source>
        <dbReference type="Proteomes" id="UP000095287"/>
    </source>
</evidence>
<name>A0A1I7ZF09_9BILA</name>
<proteinExistence type="predicted"/>
<dbReference type="AlphaFoldDB" id="A0A1I7ZF09"/>
<reference evidence="2" key="1">
    <citation type="submission" date="2016-11" db="UniProtKB">
        <authorList>
            <consortium name="WormBaseParasite"/>
        </authorList>
    </citation>
    <scope>IDENTIFICATION</scope>
</reference>
<dbReference type="Proteomes" id="UP000095287">
    <property type="component" value="Unplaced"/>
</dbReference>
<sequence length="120" mass="13603">MNWIEVLITDLNLNRQTRCRSMDKPAILFAVCRKPLDQSAKDKPTALPYPLVAGVMSFPAPCCACRRACKWVVRPPPRTRPPIGSDSDACRVFARQRSPYGRLLHECVLLSCFQRRLTST</sequence>
<dbReference type="WBParaSite" id="L893_g2569.t1">
    <property type="protein sequence ID" value="L893_g2569.t1"/>
    <property type="gene ID" value="L893_g2569"/>
</dbReference>
<keyword evidence="1" id="KW-1185">Reference proteome</keyword>